<gene>
    <name evidence="5" type="ORF">K7B10_39830</name>
</gene>
<dbReference type="InterPro" id="IPR018201">
    <property type="entry name" value="Ketoacyl_synth_AS"/>
</dbReference>
<dbReference type="Pfam" id="PF08990">
    <property type="entry name" value="Docking"/>
    <property type="match status" value="1"/>
</dbReference>
<evidence type="ECO:0000256" key="3">
    <source>
        <dbReference type="ARBA" id="ARBA00023268"/>
    </source>
</evidence>
<protein>
    <submittedName>
        <fullName evidence="5">Polyketide synthase docking domain-containing protein</fullName>
    </submittedName>
</protein>
<evidence type="ECO:0000313" key="6">
    <source>
        <dbReference type="Proteomes" id="UP001520654"/>
    </source>
</evidence>
<sequence>MSNEEKLLGYLRRATTDLREARKRLAAAERRSSGEPIAVVGMACRYPGGVNSPDDLWRLVAEGRDGVSAFPEDRGWNTDALYDPEPGKPGRTITREGGFLYDAGDFDAGLFGISPREALALDPQQRLLLETSWEAIENAGIAPHTLRGTKTGVFGGVMYHDYALGTEAAATTGGSLVTGRVAFSLGLEGPAVTIDTACSSSLVALHLAAQSLNSGESTLALAGGVTVMTEPDMFLYFSHQRGMAA</sequence>
<dbReference type="Proteomes" id="UP001520654">
    <property type="component" value="Unassembled WGS sequence"/>
</dbReference>
<feature type="non-terminal residue" evidence="5">
    <location>
        <position position="245"/>
    </location>
</feature>
<dbReference type="PANTHER" id="PTHR43775:SF51">
    <property type="entry name" value="INACTIVE PHENOLPHTHIOCEROL SYNTHESIS POLYKETIDE SYNTHASE TYPE I PKS1-RELATED"/>
    <property type="match status" value="1"/>
</dbReference>
<dbReference type="CDD" id="cd00833">
    <property type="entry name" value="PKS"/>
    <property type="match status" value="1"/>
</dbReference>
<dbReference type="PANTHER" id="PTHR43775">
    <property type="entry name" value="FATTY ACID SYNTHASE"/>
    <property type="match status" value="1"/>
</dbReference>
<dbReference type="InterPro" id="IPR020841">
    <property type="entry name" value="PKS_Beta-ketoAc_synthase_dom"/>
</dbReference>
<dbReference type="InterPro" id="IPR014030">
    <property type="entry name" value="Ketoacyl_synth_N"/>
</dbReference>
<keyword evidence="2" id="KW-0808">Transferase</keyword>
<dbReference type="Pfam" id="PF00109">
    <property type="entry name" value="ketoacyl-synt"/>
    <property type="match status" value="1"/>
</dbReference>
<dbReference type="SMART" id="SM00825">
    <property type="entry name" value="PKS_KS"/>
    <property type="match status" value="1"/>
</dbReference>
<reference evidence="5 6" key="1">
    <citation type="submission" date="2021-08" db="EMBL/GenBank/DDBJ databases">
        <title>Genomic Architecture of Streptomyces flavotricini NGL1 and Streptomyces erythrochromogenes HMS4 With Differential Plant Beneficial attributes and laccase production capabilities.</title>
        <authorList>
            <person name="Salwan R."/>
            <person name="Kaur R."/>
            <person name="Sharma V."/>
        </authorList>
    </citation>
    <scope>NUCLEOTIDE SEQUENCE [LARGE SCALE GENOMIC DNA]</scope>
    <source>
        <strain evidence="5 6">NGL1</strain>
    </source>
</reference>
<organism evidence="5 6">
    <name type="scientific">Streptomyces flavotricini</name>
    <dbReference type="NCBI Taxonomy" id="66888"/>
    <lineage>
        <taxon>Bacteria</taxon>
        <taxon>Bacillati</taxon>
        <taxon>Actinomycetota</taxon>
        <taxon>Actinomycetes</taxon>
        <taxon>Kitasatosporales</taxon>
        <taxon>Streptomycetaceae</taxon>
        <taxon>Streptomyces</taxon>
    </lineage>
</organism>
<comment type="caution">
    <text evidence="5">The sequence shown here is derived from an EMBL/GenBank/DDBJ whole genome shotgun (WGS) entry which is preliminary data.</text>
</comment>
<dbReference type="PROSITE" id="PS00606">
    <property type="entry name" value="KS3_1"/>
    <property type="match status" value="1"/>
</dbReference>
<name>A0ABS8EJV6_9ACTN</name>
<comment type="cofactor">
    <cofactor evidence="1">
        <name>pantetheine 4'-phosphate</name>
        <dbReference type="ChEBI" id="CHEBI:47942"/>
    </cofactor>
</comment>
<dbReference type="InterPro" id="IPR016039">
    <property type="entry name" value="Thiolase-like"/>
</dbReference>
<accession>A0ABS8EJV6</accession>
<dbReference type="PROSITE" id="PS52004">
    <property type="entry name" value="KS3_2"/>
    <property type="match status" value="1"/>
</dbReference>
<proteinExistence type="predicted"/>
<keyword evidence="3" id="KW-0511">Multifunctional enzyme</keyword>
<dbReference type="RefSeq" id="WP_229345955.1">
    <property type="nucleotide sequence ID" value="NZ_JAINUL010000017.1"/>
</dbReference>
<dbReference type="InterPro" id="IPR050091">
    <property type="entry name" value="PKS_NRPS_Biosynth_Enz"/>
</dbReference>
<evidence type="ECO:0000256" key="1">
    <source>
        <dbReference type="ARBA" id="ARBA00001957"/>
    </source>
</evidence>
<dbReference type="InterPro" id="IPR015083">
    <property type="entry name" value="NorB/c/GfsB-D-like_docking"/>
</dbReference>
<dbReference type="Gene3D" id="3.40.47.10">
    <property type="match status" value="1"/>
</dbReference>
<feature type="domain" description="Ketosynthase family 3 (KS3)" evidence="4">
    <location>
        <begin position="34"/>
        <end position="245"/>
    </location>
</feature>
<evidence type="ECO:0000259" key="4">
    <source>
        <dbReference type="PROSITE" id="PS52004"/>
    </source>
</evidence>
<evidence type="ECO:0000313" key="5">
    <source>
        <dbReference type="EMBL" id="MCC0100792.1"/>
    </source>
</evidence>
<evidence type="ECO:0000256" key="2">
    <source>
        <dbReference type="ARBA" id="ARBA00022679"/>
    </source>
</evidence>
<keyword evidence="6" id="KW-1185">Reference proteome</keyword>
<dbReference type="EMBL" id="JAINUL010000017">
    <property type="protein sequence ID" value="MCC0100792.1"/>
    <property type="molecule type" value="Genomic_DNA"/>
</dbReference>
<dbReference type="SUPFAM" id="SSF53901">
    <property type="entry name" value="Thiolase-like"/>
    <property type="match status" value="1"/>
</dbReference>